<gene>
    <name evidence="2" type="ordered locus">Smlt4424</name>
</gene>
<feature type="transmembrane region" description="Helical" evidence="1">
    <location>
        <begin position="60"/>
        <end position="80"/>
    </location>
</feature>
<dbReference type="AlphaFoldDB" id="B2FLJ9"/>
<evidence type="ECO:0000313" key="3">
    <source>
        <dbReference type="Proteomes" id="UP000008840"/>
    </source>
</evidence>
<sequence>MSSRAPPQQNAIGLHASERYKMKARQILRYGLAYAVSCGALWLFLHFVGRTLYAFDSHQVFFWLYAVSLLLLGMGARVAAGGRLTIRRLAKGAGLGLLAGLLAQVVVLVLEAYRFSGFRPSLLWQVPVSLMVMSVALLTPLWGVVLVALTAACRRDNNPHQASNP</sequence>
<dbReference type="HOGENOM" id="CLU_1795300_0_0_6"/>
<dbReference type="EMBL" id="AM743169">
    <property type="protein sequence ID" value="CAQ47794.1"/>
    <property type="molecule type" value="Genomic_DNA"/>
</dbReference>
<name>B2FLJ9_STRMK</name>
<keyword evidence="3" id="KW-1185">Reference proteome</keyword>
<dbReference type="KEGG" id="sml:Smlt4424"/>
<keyword evidence="1 2" id="KW-0812">Transmembrane</keyword>
<feature type="transmembrane region" description="Helical" evidence="1">
    <location>
        <begin position="92"/>
        <end position="110"/>
    </location>
</feature>
<evidence type="ECO:0000313" key="2">
    <source>
        <dbReference type="EMBL" id="CAQ47794.1"/>
    </source>
</evidence>
<feature type="transmembrane region" description="Helical" evidence="1">
    <location>
        <begin position="130"/>
        <end position="153"/>
    </location>
</feature>
<dbReference type="Proteomes" id="UP000008840">
    <property type="component" value="Chromosome"/>
</dbReference>
<protein>
    <submittedName>
        <fullName evidence="2">Transmembrane protein</fullName>
    </submittedName>
</protein>
<organism evidence="2 3">
    <name type="scientific">Stenotrophomonas maltophilia (strain K279a)</name>
    <dbReference type="NCBI Taxonomy" id="522373"/>
    <lineage>
        <taxon>Bacteria</taxon>
        <taxon>Pseudomonadati</taxon>
        <taxon>Pseudomonadota</taxon>
        <taxon>Gammaproteobacteria</taxon>
        <taxon>Lysobacterales</taxon>
        <taxon>Lysobacteraceae</taxon>
        <taxon>Stenotrophomonas</taxon>
        <taxon>Stenotrophomonas maltophilia group</taxon>
    </lineage>
</organism>
<dbReference type="RefSeq" id="WP_012481517.1">
    <property type="nucleotide sequence ID" value="NC_010943.1"/>
</dbReference>
<evidence type="ECO:0000256" key="1">
    <source>
        <dbReference type="SAM" id="Phobius"/>
    </source>
</evidence>
<feature type="transmembrane region" description="Helical" evidence="1">
    <location>
        <begin position="27"/>
        <end position="48"/>
    </location>
</feature>
<dbReference type="EnsemblBacteria" id="CAQ47794">
    <property type="protein sequence ID" value="CAQ47794"/>
    <property type="gene ID" value="Smlt4424"/>
</dbReference>
<keyword evidence="1" id="KW-1133">Transmembrane helix</keyword>
<accession>B2FLJ9</accession>
<proteinExistence type="predicted"/>
<keyword evidence="1" id="KW-0472">Membrane</keyword>
<reference evidence="2 3" key="1">
    <citation type="journal article" date="2008" name="Genome Biol.">
        <title>The complete genome, comparative and functional analysis of Stenotrophomonas maltophilia reveals an organism heavily shielded by drug resistance determinants.</title>
        <authorList>
            <person name="Crossman L.C."/>
            <person name="Gould V.C."/>
            <person name="Dow J.M."/>
            <person name="Vernikos G.S."/>
            <person name="Okazaki A."/>
            <person name="Sebaihia M."/>
            <person name="Saunders D."/>
            <person name="Arrowsmith C."/>
            <person name="Carver T."/>
            <person name="Peters N."/>
            <person name="Adlem E."/>
            <person name="Kerhornou A."/>
            <person name="Lord A."/>
            <person name="Murphy L."/>
            <person name="Seeger K."/>
            <person name="Squares R."/>
            <person name="Rutter S."/>
            <person name="Quail M.A."/>
            <person name="Rajandream M.A."/>
            <person name="Harris D."/>
            <person name="Churcher C."/>
            <person name="Bentley S.D."/>
            <person name="Parkhill J."/>
            <person name="Thomson N.R."/>
            <person name="Avison M.B."/>
        </authorList>
    </citation>
    <scope>NUCLEOTIDE SEQUENCE [LARGE SCALE GENOMIC DNA]</scope>
    <source>
        <strain evidence="2 3">K279a</strain>
    </source>
</reference>